<dbReference type="AlphaFoldDB" id="A0A2P5B090"/>
<gene>
    <name evidence="1" type="ORF">PanWU01x14_283870</name>
</gene>
<accession>A0A2P5B090</accession>
<name>A0A2P5B090_PARAD</name>
<evidence type="ECO:0000313" key="2">
    <source>
        <dbReference type="Proteomes" id="UP000237105"/>
    </source>
</evidence>
<evidence type="ECO:0000313" key="1">
    <source>
        <dbReference type="EMBL" id="PON42209.1"/>
    </source>
</evidence>
<dbReference type="EMBL" id="JXTB01000397">
    <property type="protein sequence ID" value="PON42209.1"/>
    <property type="molecule type" value="Genomic_DNA"/>
</dbReference>
<sequence length="64" mass="7378">MDIEIVEIAESNIAKITSREKTTFIRTDKVLVSVKVKVLSRLPPIYRARSREFGVWEMILTVSL</sequence>
<organism evidence="1 2">
    <name type="scientific">Parasponia andersonii</name>
    <name type="common">Sponia andersonii</name>
    <dbReference type="NCBI Taxonomy" id="3476"/>
    <lineage>
        <taxon>Eukaryota</taxon>
        <taxon>Viridiplantae</taxon>
        <taxon>Streptophyta</taxon>
        <taxon>Embryophyta</taxon>
        <taxon>Tracheophyta</taxon>
        <taxon>Spermatophyta</taxon>
        <taxon>Magnoliopsida</taxon>
        <taxon>eudicotyledons</taxon>
        <taxon>Gunneridae</taxon>
        <taxon>Pentapetalae</taxon>
        <taxon>rosids</taxon>
        <taxon>fabids</taxon>
        <taxon>Rosales</taxon>
        <taxon>Cannabaceae</taxon>
        <taxon>Parasponia</taxon>
    </lineage>
</organism>
<reference evidence="2" key="1">
    <citation type="submission" date="2016-06" db="EMBL/GenBank/DDBJ databases">
        <title>Parallel loss of symbiosis genes in relatives of nitrogen-fixing non-legume Parasponia.</title>
        <authorList>
            <person name="Van Velzen R."/>
            <person name="Holmer R."/>
            <person name="Bu F."/>
            <person name="Rutten L."/>
            <person name="Van Zeijl A."/>
            <person name="Liu W."/>
            <person name="Santuari L."/>
            <person name="Cao Q."/>
            <person name="Sharma T."/>
            <person name="Shen D."/>
            <person name="Roswanjaya Y."/>
            <person name="Wardhani T."/>
            <person name="Kalhor M.S."/>
            <person name="Jansen J."/>
            <person name="Van den Hoogen J."/>
            <person name="Gungor B."/>
            <person name="Hartog M."/>
            <person name="Hontelez J."/>
            <person name="Verver J."/>
            <person name="Yang W.-C."/>
            <person name="Schijlen E."/>
            <person name="Repin R."/>
            <person name="Schilthuizen M."/>
            <person name="Schranz E."/>
            <person name="Heidstra R."/>
            <person name="Miyata K."/>
            <person name="Fedorova E."/>
            <person name="Kohlen W."/>
            <person name="Bisseling T."/>
            <person name="Smit S."/>
            <person name="Geurts R."/>
        </authorList>
    </citation>
    <scope>NUCLEOTIDE SEQUENCE [LARGE SCALE GENOMIC DNA]</scope>
    <source>
        <strain evidence="2">cv. WU1-14</strain>
    </source>
</reference>
<proteinExistence type="predicted"/>
<keyword evidence="2" id="KW-1185">Reference proteome</keyword>
<protein>
    <submittedName>
        <fullName evidence="1">Uncharacterized protein</fullName>
    </submittedName>
</protein>
<dbReference type="Proteomes" id="UP000237105">
    <property type="component" value="Unassembled WGS sequence"/>
</dbReference>
<comment type="caution">
    <text evidence="1">The sequence shown here is derived from an EMBL/GenBank/DDBJ whole genome shotgun (WGS) entry which is preliminary data.</text>
</comment>